<evidence type="ECO:0000313" key="1">
    <source>
        <dbReference type="EMBL" id="QOX64161.1"/>
    </source>
</evidence>
<accession>A0ACD1ACQ1</accession>
<organism evidence="1 2">
    <name type="scientific">Anoxybacterium hadale</name>
    <dbReference type="NCBI Taxonomy" id="3408580"/>
    <lineage>
        <taxon>Bacteria</taxon>
        <taxon>Bacillati</taxon>
        <taxon>Bacillota</taxon>
        <taxon>Clostridia</taxon>
        <taxon>Peptostreptococcales</taxon>
        <taxon>Anaerovoracaceae</taxon>
        <taxon>Anoxybacterium</taxon>
    </lineage>
</organism>
<dbReference type="EMBL" id="CP042469">
    <property type="protein sequence ID" value="QOX64161.1"/>
    <property type="molecule type" value="Genomic_DNA"/>
</dbReference>
<keyword evidence="2" id="KW-1185">Reference proteome</keyword>
<evidence type="ECO:0000313" key="2">
    <source>
        <dbReference type="Proteomes" id="UP000594014"/>
    </source>
</evidence>
<reference evidence="1" key="1">
    <citation type="submission" date="2019-08" db="EMBL/GenBank/DDBJ databases">
        <title>Genome sequence of Clostridiales bacterium MT110.</title>
        <authorList>
            <person name="Cao J."/>
        </authorList>
    </citation>
    <scope>NUCLEOTIDE SEQUENCE</scope>
    <source>
        <strain evidence="1">MT110</strain>
    </source>
</reference>
<name>A0ACD1ACQ1_9FIRM</name>
<protein>
    <submittedName>
        <fullName evidence="1">LarC family nickel insertion protein</fullName>
    </submittedName>
</protein>
<dbReference type="Proteomes" id="UP000594014">
    <property type="component" value="Chromosome"/>
</dbReference>
<proteinExistence type="predicted"/>
<gene>
    <name evidence="1" type="ORF">FRZ06_12840</name>
</gene>
<sequence length="324" mass="35978">MKILYLDCTSGISGDMTLGALLDLGVDKDFFLQELSKLGVDGYEVKIQKKDRHSIQMMDVDVILTEQSHMNHENAPEAHEHSSEHDYSHEQQDHHHGYDHDHSHKGHDHHHDHGHSHEGNDHHHDHGHSHEGNDHHHNHSHSNERNLSMIQEIIDNSTISNGAKEISKKIFEEIARAEAKVHGKSIDQVHFHEVGAIDSIVDIVGVAICVAALDVDIIYASTLHDGNGFIQCRHGLLPVPVPAVMAMLEGSGIPMVQEDVNTEMITPTGMGIVKCLAKDYIKIPEMSIDKIGYGLGKRETGRFGAVRAILGTTHQLKSMDAQVE</sequence>